<dbReference type="EMBL" id="DPIY01000010">
    <property type="protein sequence ID" value="HCT58039.1"/>
    <property type="molecule type" value="Genomic_DNA"/>
</dbReference>
<name>A0A3D4VA98_9BACT</name>
<protein>
    <submittedName>
        <fullName evidence="2">DUF305 domain-containing protein</fullName>
    </submittedName>
</protein>
<dbReference type="PANTHER" id="PTHR36933">
    <property type="entry name" value="SLL0788 PROTEIN"/>
    <property type="match status" value="1"/>
</dbReference>
<gene>
    <name evidence="2" type="ORF">DGD08_12615</name>
</gene>
<dbReference type="Gene3D" id="1.20.1260.10">
    <property type="match status" value="1"/>
</dbReference>
<dbReference type="PANTHER" id="PTHR36933:SF1">
    <property type="entry name" value="SLL0788 PROTEIN"/>
    <property type="match status" value="1"/>
</dbReference>
<dbReference type="OMA" id="MTWMGMG"/>
<evidence type="ECO:0000259" key="1">
    <source>
        <dbReference type="Pfam" id="PF03713"/>
    </source>
</evidence>
<organism evidence="2 3">
    <name type="scientific">Gemmatimonas aurantiaca</name>
    <dbReference type="NCBI Taxonomy" id="173480"/>
    <lineage>
        <taxon>Bacteria</taxon>
        <taxon>Pseudomonadati</taxon>
        <taxon>Gemmatimonadota</taxon>
        <taxon>Gemmatimonadia</taxon>
        <taxon>Gemmatimonadales</taxon>
        <taxon>Gemmatimonadaceae</taxon>
        <taxon>Gemmatimonas</taxon>
    </lineage>
</organism>
<dbReference type="InterPro" id="IPR012347">
    <property type="entry name" value="Ferritin-like"/>
</dbReference>
<dbReference type="Pfam" id="PF03713">
    <property type="entry name" value="DUF305"/>
    <property type="match status" value="1"/>
</dbReference>
<dbReference type="Proteomes" id="UP000264071">
    <property type="component" value="Unassembled WGS sequence"/>
</dbReference>
<accession>A0A3D4VA98</accession>
<comment type="caution">
    <text evidence="2">The sequence shown here is derived from an EMBL/GenBank/DDBJ whole genome shotgun (WGS) entry which is preliminary data.</text>
</comment>
<evidence type="ECO:0000313" key="3">
    <source>
        <dbReference type="Proteomes" id="UP000264071"/>
    </source>
</evidence>
<feature type="domain" description="DUF305" evidence="1">
    <location>
        <begin position="53"/>
        <end position="201"/>
    </location>
</feature>
<proteinExistence type="predicted"/>
<sequence>MALSAWHGRSTRTSITTLITTLVVSVGVTPAVSAQSSSDTLTATASRQHTAADIAFMQGMIGHHAQALEMVALVASRSTRLEMESLAERIAVSQRDEISIMQRWLTARGEATSMPHDMHSSHASMPGMLSPAQMDSLRTADGTAFDKLFLQYMIQHHEGALVMVAELLRSPGAAQEPMVFQIMSDVDADQRAEIRRMKMLLAQW</sequence>
<reference evidence="2 3" key="1">
    <citation type="journal article" date="2018" name="Nat. Biotechnol.">
        <title>A standardized bacterial taxonomy based on genome phylogeny substantially revises the tree of life.</title>
        <authorList>
            <person name="Parks D.H."/>
            <person name="Chuvochina M."/>
            <person name="Waite D.W."/>
            <person name="Rinke C."/>
            <person name="Skarshewski A."/>
            <person name="Chaumeil P.A."/>
            <person name="Hugenholtz P."/>
        </authorList>
    </citation>
    <scope>NUCLEOTIDE SEQUENCE [LARGE SCALE GENOMIC DNA]</scope>
    <source>
        <strain evidence="2">UBA8844</strain>
    </source>
</reference>
<dbReference type="AlphaFoldDB" id="A0A3D4VA98"/>
<evidence type="ECO:0000313" key="2">
    <source>
        <dbReference type="EMBL" id="HCT58039.1"/>
    </source>
</evidence>
<dbReference type="InterPro" id="IPR005183">
    <property type="entry name" value="DUF305_CopM-like"/>
</dbReference>